<feature type="transmembrane region" description="Helical" evidence="11">
    <location>
        <begin position="395"/>
        <end position="418"/>
    </location>
</feature>
<dbReference type="SUPFAM" id="SSF144091">
    <property type="entry name" value="Rhomboid-like"/>
    <property type="match status" value="1"/>
</dbReference>
<dbReference type="EC" id="3.4.21.105" evidence="4"/>
<evidence type="ECO:0000313" key="15">
    <source>
        <dbReference type="Proteomes" id="UP000291116"/>
    </source>
</evidence>
<proteinExistence type="inferred from homology"/>
<feature type="transmembrane region" description="Helical" evidence="11">
    <location>
        <begin position="490"/>
        <end position="508"/>
    </location>
</feature>
<dbReference type="InterPro" id="IPR002610">
    <property type="entry name" value="Peptidase_S54_rhomboid-like"/>
</dbReference>
<dbReference type="GO" id="GO:0016020">
    <property type="term" value="C:membrane"/>
    <property type="evidence" value="ECO:0007669"/>
    <property type="project" value="UniProtKB-SubCell"/>
</dbReference>
<keyword evidence="15" id="KW-1185">Reference proteome</keyword>
<dbReference type="Proteomes" id="UP000291116">
    <property type="component" value="Unassembled WGS sequence"/>
</dbReference>
<dbReference type="Gene3D" id="1.20.1540.10">
    <property type="entry name" value="Rhomboid-like"/>
    <property type="match status" value="1"/>
</dbReference>
<dbReference type="PANTHER" id="PTHR22936:SF69">
    <property type="entry name" value="RHOMBOID-LIKE PROTEIN"/>
    <property type="match status" value="1"/>
</dbReference>
<evidence type="ECO:0000256" key="3">
    <source>
        <dbReference type="ARBA" id="ARBA00009045"/>
    </source>
</evidence>
<evidence type="ECO:0000256" key="7">
    <source>
        <dbReference type="ARBA" id="ARBA00022801"/>
    </source>
</evidence>
<evidence type="ECO:0000256" key="6">
    <source>
        <dbReference type="ARBA" id="ARBA00022692"/>
    </source>
</evidence>
<feature type="compositionally biased region" description="Polar residues" evidence="12">
    <location>
        <begin position="143"/>
        <end position="157"/>
    </location>
</feature>
<evidence type="ECO:0000256" key="5">
    <source>
        <dbReference type="ARBA" id="ARBA00022670"/>
    </source>
</evidence>
<evidence type="ECO:0000256" key="12">
    <source>
        <dbReference type="SAM" id="MobiDB-lite"/>
    </source>
</evidence>
<evidence type="ECO:0000256" key="1">
    <source>
        <dbReference type="ARBA" id="ARBA00000156"/>
    </source>
</evidence>
<evidence type="ECO:0000313" key="14">
    <source>
        <dbReference type="EMBL" id="VEU39692.1"/>
    </source>
</evidence>
<feature type="compositionally biased region" description="Polar residues" evidence="12">
    <location>
        <begin position="86"/>
        <end position="102"/>
    </location>
</feature>
<evidence type="ECO:0000259" key="13">
    <source>
        <dbReference type="Pfam" id="PF01694"/>
    </source>
</evidence>
<feature type="domain" description="Peptidase S54 rhomboid" evidence="13">
    <location>
        <begin position="359"/>
        <end position="505"/>
    </location>
</feature>
<evidence type="ECO:0000256" key="10">
    <source>
        <dbReference type="ARBA" id="ARBA00023136"/>
    </source>
</evidence>
<reference evidence="14 15" key="1">
    <citation type="submission" date="2019-01" db="EMBL/GenBank/DDBJ databases">
        <authorList>
            <person name="Ferrante I. M."/>
        </authorList>
    </citation>
    <scope>NUCLEOTIDE SEQUENCE [LARGE SCALE GENOMIC DNA]</scope>
    <source>
        <strain evidence="14 15">B856</strain>
    </source>
</reference>
<keyword evidence="6 11" id="KW-0812">Transmembrane</keyword>
<feature type="transmembrane region" description="Helical" evidence="11">
    <location>
        <begin position="515"/>
        <end position="539"/>
    </location>
</feature>
<feature type="region of interest" description="Disordered" evidence="12">
    <location>
        <begin position="1"/>
        <end position="107"/>
    </location>
</feature>
<dbReference type="PANTHER" id="PTHR22936">
    <property type="entry name" value="RHOMBOID-RELATED"/>
    <property type="match status" value="1"/>
</dbReference>
<organism evidence="14 15">
    <name type="scientific">Pseudo-nitzschia multistriata</name>
    <dbReference type="NCBI Taxonomy" id="183589"/>
    <lineage>
        <taxon>Eukaryota</taxon>
        <taxon>Sar</taxon>
        <taxon>Stramenopiles</taxon>
        <taxon>Ochrophyta</taxon>
        <taxon>Bacillariophyta</taxon>
        <taxon>Bacillariophyceae</taxon>
        <taxon>Bacillariophycidae</taxon>
        <taxon>Bacillariales</taxon>
        <taxon>Bacillariaceae</taxon>
        <taxon>Pseudo-nitzschia</taxon>
    </lineage>
</organism>
<evidence type="ECO:0000256" key="4">
    <source>
        <dbReference type="ARBA" id="ARBA00013039"/>
    </source>
</evidence>
<keyword evidence="8 11" id="KW-0720">Serine protease</keyword>
<dbReference type="OrthoDB" id="418595at2759"/>
<feature type="transmembrane region" description="Helical" evidence="11">
    <location>
        <begin position="460"/>
        <end position="484"/>
    </location>
</feature>
<keyword evidence="7 11" id="KW-0378">Hydrolase</keyword>
<name>A0A448ZCD5_9STRA</name>
<keyword evidence="10 11" id="KW-0472">Membrane</keyword>
<protein>
    <recommendedName>
        <fullName evidence="4">rhomboid protease</fullName>
        <ecNumber evidence="4">3.4.21.105</ecNumber>
    </recommendedName>
</protein>
<accession>A0A448ZCD5</accession>
<feature type="transmembrane region" description="Helical" evidence="11">
    <location>
        <begin position="361"/>
        <end position="383"/>
    </location>
</feature>
<evidence type="ECO:0000256" key="8">
    <source>
        <dbReference type="ARBA" id="ARBA00022825"/>
    </source>
</evidence>
<comment type="function">
    <text evidence="11">Serine protease involved in intramembrane proteolysis.</text>
</comment>
<gene>
    <name evidence="14" type="ORF">PSNMU_V1.4_AUG-EV-PASAV3_0065480</name>
</gene>
<evidence type="ECO:0000256" key="11">
    <source>
        <dbReference type="RuleBase" id="RU362115"/>
    </source>
</evidence>
<keyword evidence="9 11" id="KW-1133">Transmembrane helix</keyword>
<sequence>MVVKGRLSTMRQNKSKKKTSLPSRISAEHCSKKNDKTSSARRRSSPERRSAKESRRQTGRGSSRRSKAMSPSGGGPRLPLSPRSSTAAKSPTSIKSQTSSFSRRSKIEPLLSDDELRIAVTTSSKIEKSTENYTPPVAGNRSAVETENPKSLASGASSPRKLKPPSEITARVAQTKQYKPQPVAETASIEDSAENDRYELAESKLAAASQGMFEVKNITINETSPTGQHRGSSALEAGLFTDGSGTFGTDTYASDTFADEMSFSFESHQRPKKKSYRKYRFSRSWVTTDASSFDDVSVIVKQRVAWGCIFLSAVQFAILTTQVLMCGIAKLNINPTIGPYPDAFSEWGGKNAYLLVEGHQYFRLVTPTFLHVGYLHFLMNAFFQLETCAYLEREWGFNVWIFIYLASGLGSCLAASAIDPNVIGVCSSGALMGLFGARIAQAIVWYSFEPRHEYIGQGALLFERLGGIVCSAAVVFLLTFLTYIDWSGHLGGLATGFLVGLVVFPFALEGRSTKAVLRFTGVLGLLIGGVVLGVLLFHYAELDEELANACNYFRSLYTEGYNCECQAFD</sequence>
<dbReference type="EMBL" id="CAACVS010000230">
    <property type="protein sequence ID" value="VEU39692.1"/>
    <property type="molecule type" value="Genomic_DNA"/>
</dbReference>
<comment type="subcellular location">
    <subcellularLocation>
        <location evidence="2 11">Membrane</location>
        <topology evidence="2 11">Multi-pass membrane protein</topology>
    </subcellularLocation>
</comment>
<evidence type="ECO:0000256" key="9">
    <source>
        <dbReference type="ARBA" id="ARBA00022989"/>
    </source>
</evidence>
<comment type="catalytic activity">
    <reaction evidence="1 11">
        <text>Cleaves type-1 transmembrane domains using a catalytic dyad composed of serine and histidine that are contributed by different transmembrane domains.</text>
        <dbReference type="EC" id="3.4.21.105"/>
    </reaction>
</comment>
<dbReference type="AlphaFoldDB" id="A0A448ZCD5"/>
<keyword evidence="5 11" id="KW-0645">Protease</keyword>
<dbReference type="InterPro" id="IPR035952">
    <property type="entry name" value="Rhomboid-like_sf"/>
</dbReference>
<dbReference type="GO" id="GO:0004252">
    <property type="term" value="F:serine-type endopeptidase activity"/>
    <property type="evidence" value="ECO:0007669"/>
    <property type="project" value="InterPro"/>
</dbReference>
<feature type="transmembrane region" description="Helical" evidence="11">
    <location>
        <begin position="304"/>
        <end position="325"/>
    </location>
</feature>
<evidence type="ECO:0000256" key="2">
    <source>
        <dbReference type="ARBA" id="ARBA00004141"/>
    </source>
</evidence>
<dbReference type="GO" id="GO:0006508">
    <property type="term" value="P:proteolysis"/>
    <property type="evidence" value="ECO:0007669"/>
    <property type="project" value="UniProtKB-KW"/>
</dbReference>
<dbReference type="Pfam" id="PF01694">
    <property type="entry name" value="Rhomboid"/>
    <property type="match status" value="1"/>
</dbReference>
<comment type="similarity">
    <text evidence="3 11">Belongs to the peptidase S54 family.</text>
</comment>
<dbReference type="InterPro" id="IPR022764">
    <property type="entry name" value="Peptidase_S54_rhomboid_dom"/>
</dbReference>
<feature type="region of interest" description="Disordered" evidence="12">
    <location>
        <begin position="126"/>
        <end position="194"/>
    </location>
</feature>
<feature type="transmembrane region" description="Helical" evidence="11">
    <location>
        <begin position="430"/>
        <end position="448"/>
    </location>
</feature>
<feature type="compositionally biased region" description="Basic and acidic residues" evidence="12">
    <location>
        <begin position="26"/>
        <end position="56"/>
    </location>
</feature>